<feature type="region of interest" description="Disordered" evidence="5">
    <location>
        <begin position="201"/>
        <end position="246"/>
    </location>
</feature>
<feature type="region of interest" description="Disordered" evidence="5">
    <location>
        <begin position="440"/>
        <end position="552"/>
    </location>
</feature>
<keyword evidence="8" id="KW-1185">Reference proteome</keyword>
<feature type="compositionally biased region" description="Polar residues" evidence="5">
    <location>
        <begin position="213"/>
        <end position="226"/>
    </location>
</feature>
<keyword evidence="1 4" id="KW-0479">Metal-binding</keyword>
<dbReference type="SMART" id="SM00132">
    <property type="entry name" value="LIM"/>
    <property type="match status" value="1"/>
</dbReference>
<dbReference type="GO" id="GO:0051893">
    <property type="term" value="P:regulation of focal adhesion assembly"/>
    <property type="evidence" value="ECO:0007669"/>
    <property type="project" value="TreeGrafter"/>
</dbReference>
<protein>
    <submittedName>
        <fullName evidence="7">LIM domain only protein 7</fullName>
    </submittedName>
</protein>
<evidence type="ECO:0000256" key="1">
    <source>
        <dbReference type="ARBA" id="ARBA00022723"/>
    </source>
</evidence>
<feature type="compositionally biased region" description="Polar residues" evidence="5">
    <location>
        <begin position="477"/>
        <end position="511"/>
    </location>
</feature>
<organism evidence="7 8">
    <name type="scientific">Chionoecetes opilio</name>
    <name type="common">Atlantic snow crab</name>
    <name type="synonym">Cancer opilio</name>
    <dbReference type="NCBI Taxonomy" id="41210"/>
    <lineage>
        <taxon>Eukaryota</taxon>
        <taxon>Metazoa</taxon>
        <taxon>Ecdysozoa</taxon>
        <taxon>Arthropoda</taxon>
        <taxon>Crustacea</taxon>
        <taxon>Multicrustacea</taxon>
        <taxon>Malacostraca</taxon>
        <taxon>Eumalacostraca</taxon>
        <taxon>Eucarida</taxon>
        <taxon>Decapoda</taxon>
        <taxon>Pleocyemata</taxon>
        <taxon>Brachyura</taxon>
        <taxon>Eubrachyura</taxon>
        <taxon>Majoidea</taxon>
        <taxon>Majidae</taxon>
        <taxon>Chionoecetes</taxon>
    </lineage>
</organism>
<dbReference type="OrthoDB" id="15627at2759"/>
<proteinExistence type="predicted"/>
<evidence type="ECO:0000256" key="4">
    <source>
        <dbReference type="PROSITE-ProRule" id="PRU00125"/>
    </source>
</evidence>
<keyword evidence="3 4" id="KW-0440">LIM domain</keyword>
<comment type="caution">
    <text evidence="7">The sequence shown here is derived from an EMBL/GenBank/DDBJ whole genome shotgun (WGS) entry which is preliminary data.</text>
</comment>
<evidence type="ECO:0000256" key="3">
    <source>
        <dbReference type="ARBA" id="ARBA00023038"/>
    </source>
</evidence>
<dbReference type="InterPro" id="IPR001781">
    <property type="entry name" value="Znf_LIM"/>
</dbReference>
<dbReference type="PANTHER" id="PTHR15551">
    <property type="entry name" value="LIM DOMAIN ONLY 7"/>
    <property type="match status" value="1"/>
</dbReference>
<feature type="domain" description="LIM zinc-binding" evidence="6">
    <location>
        <begin position="661"/>
        <end position="727"/>
    </location>
</feature>
<dbReference type="EMBL" id="JACEEZ010020894">
    <property type="protein sequence ID" value="KAG0714019.1"/>
    <property type="molecule type" value="Genomic_DNA"/>
</dbReference>
<dbReference type="GO" id="GO:0046872">
    <property type="term" value="F:metal ion binding"/>
    <property type="evidence" value="ECO:0007669"/>
    <property type="project" value="UniProtKB-KW"/>
</dbReference>
<dbReference type="GO" id="GO:0032034">
    <property type="term" value="F:myosin II head/neck binding"/>
    <property type="evidence" value="ECO:0007669"/>
    <property type="project" value="TreeGrafter"/>
</dbReference>
<feature type="region of interest" description="Disordered" evidence="5">
    <location>
        <begin position="372"/>
        <end position="397"/>
    </location>
</feature>
<feature type="compositionally biased region" description="Low complexity" evidence="5">
    <location>
        <begin position="512"/>
        <end position="549"/>
    </location>
</feature>
<sequence>MSNHNSNASIEKIHNKDGVIVNNPSNLQDVVQKDKLHESHLYFTPSSLSSSQVKNPVTAFELDTGPKVARIVPVTSTNNLENSYSVTETTNVEHVQMPSDGVAWARVTLESAINAEEIHAEALNNHVANVPSEPQFRMATQPSGVAESQLLSAHLVASSSTLDYSTDSVAYSGSQSDEYKKLAELEEEMMRHDKDMLRRVGHLPARPSPSTQPPSILSDSHNTQIGSILPEPIDNGFKMQRRQPPSHLSIQEFYTAPTFEAAQPMEEDSLSPAREDKCVGLPAGSPSEYATLASPHPFSRSNSHSSIETKRHLPLQPARSTPLASPRDNIPEPLPRKKKVVSPLTPTKTQRLLPDLNTAERFEAMRVSRMTTSESLMSGGEQEPQGSSSALSGQQMSKQTLLALSAIPKPRLIDNESWIKKKQEGQKRDYSKHWLHQEAEQRRLEQQDRISRPKVTPVPQQRSPQSASPQFPPHQLASPQPTSFLPTQTASTMYPVKNSSPTYSSYPQALRNSSPSSNASPDISNSGNNNNSSSTSTSTSTTTNNSTGSWRNQAFTYQPHMPAPAANGDKALPDSIINNLTQRINSKNTKNTYSASGRVGSNYANNNYREDYHDYMNADALSSASGQSPLYQAGQPSPPATQQPDVNLPQDQRLLSVSGKKKCSHCSEELGRGAAMIIESLRLFYHIPCFKCCVCGIQLGNGSAGADVRVRNHKLHCHNCYSNDEGERETLGWLHCSESYS</sequence>
<evidence type="ECO:0000259" key="6">
    <source>
        <dbReference type="PROSITE" id="PS50023"/>
    </source>
</evidence>
<evidence type="ECO:0000256" key="5">
    <source>
        <dbReference type="SAM" id="MobiDB-lite"/>
    </source>
</evidence>
<dbReference type="Gene3D" id="2.10.110.10">
    <property type="entry name" value="Cysteine Rich Protein"/>
    <property type="match status" value="1"/>
</dbReference>
<evidence type="ECO:0000313" key="8">
    <source>
        <dbReference type="Proteomes" id="UP000770661"/>
    </source>
</evidence>
<dbReference type="PROSITE" id="PS50023">
    <property type="entry name" value="LIM_DOMAIN_2"/>
    <property type="match status" value="1"/>
</dbReference>
<dbReference type="Proteomes" id="UP000770661">
    <property type="component" value="Unassembled WGS sequence"/>
</dbReference>
<keyword evidence="2 4" id="KW-0862">Zinc</keyword>
<feature type="compositionally biased region" description="Basic and acidic residues" evidence="5">
    <location>
        <begin position="440"/>
        <end position="451"/>
    </location>
</feature>
<reference evidence="7" key="1">
    <citation type="submission" date="2020-07" db="EMBL/GenBank/DDBJ databases">
        <title>The High-quality genome of the commercially important snow crab, Chionoecetes opilio.</title>
        <authorList>
            <person name="Jeong J.-H."/>
            <person name="Ryu S."/>
        </authorList>
    </citation>
    <scope>NUCLEOTIDE SEQUENCE</scope>
    <source>
        <strain evidence="7">MADBK_172401_WGS</strain>
        <tissue evidence="7">Digestive gland</tissue>
    </source>
</reference>
<accession>A0A8J5CKT7</accession>
<dbReference type="PANTHER" id="PTHR15551:SF3">
    <property type="entry name" value="LIM AND CALPONIN HOMOLOGY DOMAINS-CONTAINING PROTEIN 1"/>
    <property type="match status" value="1"/>
</dbReference>
<dbReference type="AlphaFoldDB" id="A0A8J5CKT7"/>
<dbReference type="CDD" id="cd08368">
    <property type="entry name" value="LIM"/>
    <property type="match status" value="1"/>
</dbReference>
<gene>
    <name evidence="7" type="primary">LMO7</name>
    <name evidence="7" type="ORF">GWK47_001712</name>
</gene>
<dbReference type="GO" id="GO:0051496">
    <property type="term" value="P:positive regulation of stress fiber assembly"/>
    <property type="evidence" value="ECO:0007669"/>
    <property type="project" value="TreeGrafter"/>
</dbReference>
<evidence type="ECO:0000313" key="7">
    <source>
        <dbReference type="EMBL" id="KAG0714019.1"/>
    </source>
</evidence>
<feature type="region of interest" description="Disordered" evidence="5">
    <location>
        <begin position="625"/>
        <end position="646"/>
    </location>
</feature>
<name>A0A8J5CKT7_CHIOP</name>
<dbReference type="PROSITE" id="PS00478">
    <property type="entry name" value="LIM_DOMAIN_1"/>
    <property type="match status" value="1"/>
</dbReference>
<evidence type="ECO:0000256" key="2">
    <source>
        <dbReference type="ARBA" id="ARBA00022833"/>
    </source>
</evidence>
<dbReference type="GO" id="GO:0001725">
    <property type="term" value="C:stress fiber"/>
    <property type="evidence" value="ECO:0007669"/>
    <property type="project" value="TreeGrafter"/>
</dbReference>
<feature type="region of interest" description="Disordered" evidence="5">
    <location>
        <begin position="263"/>
        <end position="360"/>
    </location>
</feature>
<feature type="compositionally biased region" description="Low complexity" evidence="5">
    <location>
        <begin position="457"/>
        <end position="475"/>
    </location>
</feature>
<dbReference type="Pfam" id="PF00412">
    <property type="entry name" value="LIM"/>
    <property type="match status" value="1"/>
</dbReference>
<feature type="compositionally biased region" description="Low complexity" evidence="5">
    <location>
        <begin position="378"/>
        <end position="389"/>
    </location>
</feature>